<organism evidence="2 3">
    <name type="scientific">Sediminibacterium ginsengisoli</name>
    <dbReference type="NCBI Taxonomy" id="413434"/>
    <lineage>
        <taxon>Bacteria</taxon>
        <taxon>Pseudomonadati</taxon>
        <taxon>Bacteroidota</taxon>
        <taxon>Chitinophagia</taxon>
        <taxon>Chitinophagales</taxon>
        <taxon>Chitinophagaceae</taxon>
        <taxon>Sediminibacterium</taxon>
    </lineage>
</organism>
<keyword evidence="1" id="KW-0812">Transmembrane</keyword>
<dbReference type="OrthoDB" id="9806699at2"/>
<feature type="transmembrane region" description="Helical" evidence="1">
    <location>
        <begin position="29"/>
        <end position="46"/>
    </location>
</feature>
<dbReference type="AlphaFoldDB" id="A0A1T4PJ98"/>
<dbReference type="InterPro" id="IPR046487">
    <property type="entry name" value="DUF6580"/>
</dbReference>
<dbReference type="Pfam" id="PF20221">
    <property type="entry name" value="DUF6580"/>
    <property type="match status" value="1"/>
</dbReference>
<feature type="transmembrane region" description="Helical" evidence="1">
    <location>
        <begin position="53"/>
        <end position="74"/>
    </location>
</feature>
<feature type="transmembrane region" description="Helical" evidence="1">
    <location>
        <begin position="153"/>
        <end position="177"/>
    </location>
</feature>
<sequence length="189" mass="20827">MKNNRSFLIALLLTVVVTALYRVMPNRPYGFAPQIAVALFSGALFVKNKKWAFVMPLLSMFISDLLYEVLYLNGLSEIKGFYGGQWVNYLLFAGLTLFGFLIRPDKASNVLGAALAAPTTYFLVSNTIVWAGNGGYHRPKTFEGLMTCLADGLPFYKMGIIATVVFSCILFGSYYLLTVNNTKTAKVAA</sequence>
<feature type="transmembrane region" description="Helical" evidence="1">
    <location>
        <begin position="86"/>
        <end position="103"/>
    </location>
</feature>
<gene>
    <name evidence="2" type="ORF">SAMN04488132_10647</name>
</gene>
<protein>
    <submittedName>
        <fullName evidence="2">Uncharacterized protein</fullName>
    </submittedName>
</protein>
<dbReference type="EMBL" id="FUWH01000006">
    <property type="protein sequence ID" value="SJZ91650.1"/>
    <property type="molecule type" value="Genomic_DNA"/>
</dbReference>
<keyword evidence="1" id="KW-1133">Transmembrane helix</keyword>
<name>A0A1T4PJ98_9BACT</name>
<feature type="transmembrane region" description="Helical" evidence="1">
    <location>
        <begin position="110"/>
        <end position="133"/>
    </location>
</feature>
<evidence type="ECO:0000313" key="2">
    <source>
        <dbReference type="EMBL" id="SJZ91650.1"/>
    </source>
</evidence>
<proteinExistence type="predicted"/>
<dbReference type="STRING" id="413434.SAMN04488132_10647"/>
<reference evidence="2 3" key="1">
    <citation type="submission" date="2017-02" db="EMBL/GenBank/DDBJ databases">
        <authorList>
            <person name="Peterson S.W."/>
        </authorList>
    </citation>
    <scope>NUCLEOTIDE SEQUENCE [LARGE SCALE GENOMIC DNA]</scope>
    <source>
        <strain evidence="2 3">DSM 22335</strain>
    </source>
</reference>
<evidence type="ECO:0000256" key="1">
    <source>
        <dbReference type="SAM" id="Phobius"/>
    </source>
</evidence>
<keyword evidence="1" id="KW-0472">Membrane</keyword>
<dbReference type="Proteomes" id="UP000190888">
    <property type="component" value="Unassembled WGS sequence"/>
</dbReference>
<dbReference type="RefSeq" id="WP_078831628.1">
    <property type="nucleotide sequence ID" value="NZ_FUWH01000006.1"/>
</dbReference>
<keyword evidence="3" id="KW-1185">Reference proteome</keyword>
<evidence type="ECO:0000313" key="3">
    <source>
        <dbReference type="Proteomes" id="UP000190888"/>
    </source>
</evidence>
<accession>A0A1T4PJ98</accession>